<dbReference type="PATRIC" id="fig|1293598.4.peg.1795"/>
<accession>A0A0R2MWQ3</accession>
<evidence type="ECO:0000313" key="2">
    <source>
        <dbReference type="Proteomes" id="UP000050969"/>
    </source>
</evidence>
<reference evidence="1 2" key="1">
    <citation type="journal article" date="2015" name="Genome Announc.">
        <title>Expanding the biotechnology potential of lactobacilli through comparative genomics of 213 strains and associated genera.</title>
        <authorList>
            <person name="Sun Z."/>
            <person name="Harris H.M."/>
            <person name="McCann A."/>
            <person name="Guo C."/>
            <person name="Argimon S."/>
            <person name="Zhang W."/>
            <person name="Yang X."/>
            <person name="Jeffery I.B."/>
            <person name="Cooney J.C."/>
            <person name="Kagawa T.F."/>
            <person name="Liu W."/>
            <person name="Song Y."/>
            <person name="Salvetti E."/>
            <person name="Wrobel A."/>
            <person name="Rasinkangas P."/>
            <person name="Parkhill J."/>
            <person name="Rea M.C."/>
            <person name="O'Sullivan O."/>
            <person name="Ritari J."/>
            <person name="Douillard F.P."/>
            <person name="Paul Ross R."/>
            <person name="Yang R."/>
            <person name="Briner A.E."/>
            <person name="Felis G.E."/>
            <person name="de Vos W.M."/>
            <person name="Barrangou R."/>
            <person name="Klaenhammer T.R."/>
            <person name="Caufield P.W."/>
            <person name="Cui Y."/>
            <person name="Zhang H."/>
            <person name="O'Toole P.W."/>
        </authorList>
    </citation>
    <scope>NUCLEOTIDE SEQUENCE [LARGE SCALE GENOMIC DNA]</scope>
    <source>
        <strain evidence="1 2">DSM 24301</strain>
    </source>
</reference>
<dbReference type="EMBL" id="JQCE01000006">
    <property type="protein sequence ID" value="KRO17927.1"/>
    <property type="molecule type" value="Genomic_DNA"/>
</dbReference>
<keyword evidence="2" id="KW-1185">Reference proteome</keyword>
<organism evidence="1 2">
    <name type="scientific">Lacticaseibacillus saniviri JCM 17471 = DSM 24301</name>
    <dbReference type="NCBI Taxonomy" id="1293598"/>
    <lineage>
        <taxon>Bacteria</taxon>
        <taxon>Bacillati</taxon>
        <taxon>Bacillota</taxon>
        <taxon>Bacilli</taxon>
        <taxon>Lactobacillales</taxon>
        <taxon>Lactobacillaceae</taxon>
        <taxon>Lacticaseibacillus</taxon>
    </lineage>
</organism>
<dbReference type="RefSeq" id="WP_056992350.1">
    <property type="nucleotide sequence ID" value="NZ_JQCE01000006.1"/>
</dbReference>
<sequence>MAWPIKSLQLERVAAQYEKLTNIRTNPIEVIQDELFWAICRLRIARGKVINSFSRFTKLFKGFAPFDEPIYDQSSFPSLSPRTLQAESAFFHFQQNRDINFTNLKPIEAQLYQYFVSTDTIIHHYVAHFINYLKPYYNDDARPLIEDRLLVVNLAKVFLNFFLMQDDQVKLIDFYSPQRLEYEQAKLLTYIMQFTATLPDDSEYQVLRDNSDSLTHILYYLLVPYLRQFKWDEAVNVKMLIGFTDLVSYNMLLFLRDINIVNILPDEAPIEAADLIITSMDDLDEFNEYNPDVADDQAVLNWNIDSTETDFYNLYIRIKHIFLNKVIEVPVSKEA</sequence>
<evidence type="ECO:0000313" key="1">
    <source>
        <dbReference type="EMBL" id="KRO17927.1"/>
    </source>
</evidence>
<protein>
    <recommendedName>
        <fullName evidence="3">Mga helix-turn-helix domain-containing protein</fullName>
    </recommendedName>
</protein>
<gene>
    <name evidence="1" type="ORF">IV56_GL001721</name>
</gene>
<proteinExistence type="predicted"/>
<comment type="caution">
    <text evidence="1">The sequence shown here is derived from an EMBL/GenBank/DDBJ whole genome shotgun (WGS) entry which is preliminary data.</text>
</comment>
<name>A0A0R2MWQ3_9LACO</name>
<dbReference type="Proteomes" id="UP000050969">
    <property type="component" value="Unassembled WGS sequence"/>
</dbReference>
<evidence type="ECO:0008006" key="3">
    <source>
        <dbReference type="Google" id="ProtNLM"/>
    </source>
</evidence>
<dbReference type="AlphaFoldDB" id="A0A0R2MWQ3"/>
<dbReference type="STRING" id="1293598.IV56_GL001721"/>